<keyword evidence="2" id="KW-1185">Reference proteome</keyword>
<name>A0A5B7IDM9_PORTR</name>
<organism evidence="1 2">
    <name type="scientific">Portunus trituberculatus</name>
    <name type="common">Swimming crab</name>
    <name type="synonym">Neptunus trituberculatus</name>
    <dbReference type="NCBI Taxonomy" id="210409"/>
    <lineage>
        <taxon>Eukaryota</taxon>
        <taxon>Metazoa</taxon>
        <taxon>Ecdysozoa</taxon>
        <taxon>Arthropoda</taxon>
        <taxon>Crustacea</taxon>
        <taxon>Multicrustacea</taxon>
        <taxon>Malacostraca</taxon>
        <taxon>Eumalacostraca</taxon>
        <taxon>Eucarida</taxon>
        <taxon>Decapoda</taxon>
        <taxon>Pleocyemata</taxon>
        <taxon>Brachyura</taxon>
        <taxon>Eubrachyura</taxon>
        <taxon>Portunoidea</taxon>
        <taxon>Portunidae</taxon>
        <taxon>Portuninae</taxon>
        <taxon>Portunus</taxon>
    </lineage>
</organism>
<evidence type="ECO:0000313" key="2">
    <source>
        <dbReference type="Proteomes" id="UP000324222"/>
    </source>
</evidence>
<reference evidence="1 2" key="1">
    <citation type="submission" date="2019-05" db="EMBL/GenBank/DDBJ databases">
        <title>Another draft genome of Portunus trituberculatus and its Hox gene families provides insights of decapod evolution.</title>
        <authorList>
            <person name="Jeong J.-H."/>
            <person name="Song I."/>
            <person name="Kim S."/>
            <person name="Choi T."/>
            <person name="Kim D."/>
            <person name="Ryu S."/>
            <person name="Kim W."/>
        </authorList>
    </citation>
    <scope>NUCLEOTIDE SEQUENCE [LARGE SCALE GENOMIC DNA]</scope>
    <source>
        <tissue evidence="1">Muscle</tissue>
    </source>
</reference>
<evidence type="ECO:0000313" key="1">
    <source>
        <dbReference type="EMBL" id="MPC78814.1"/>
    </source>
</evidence>
<proteinExistence type="predicted"/>
<accession>A0A5B7IDM9</accession>
<comment type="caution">
    <text evidence="1">The sequence shown here is derived from an EMBL/GenBank/DDBJ whole genome shotgun (WGS) entry which is preliminary data.</text>
</comment>
<gene>
    <name evidence="1" type="ORF">E2C01_073312</name>
</gene>
<protein>
    <submittedName>
        <fullName evidence="1">Uncharacterized protein</fullName>
    </submittedName>
</protein>
<sequence length="50" mass="5600">MLEVTRGVGIRKILTFSIYEGMFGQLKNRLGMTLGRISPLLCVQQTKMGL</sequence>
<dbReference type="AlphaFoldDB" id="A0A5B7IDM9"/>
<dbReference type="Proteomes" id="UP000324222">
    <property type="component" value="Unassembled WGS sequence"/>
</dbReference>
<dbReference type="EMBL" id="VSRR010049438">
    <property type="protein sequence ID" value="MPC78814.1"/>
    <property type="molecule type" value="Genomic_DNA"/>
</dbReference>